<keyword evidence="2" id="KW-1185">Reference proteome</keyword>
<sequence>MFLRHILPGLFGTTHAAVSFHGRLRAETHTQSGSQTNVHTSIDTTCTILLPVTVRGCHFLPFLFDTFKQCSLLRHQLEYQS</sequence>
<proteinExistence type="predicted"/>
<evidence type="ECO:0000313" key="2">
    <source>
        <dbReference type="Proteomes" id="UP000774617"/>
    </source>
</evidence>
<reference evidence="1 2" key="1">
    <citation type="journal article" date="2021" name="Nat. Commun.">
        <title>Genetic determinants of endophytism in the Arabidopsis root mycobiome.</title>
        <authorList>
            <person name="Mesny F."/>
            <person name="Miyauchi S."/>
            <person name="Thiergart T."/>
            <person name="Pickel B."/>
            <person name="Atanasova L."/>
            <person name="Karlsson M."/>
            <person name="Huettel B."/>
            <person name="Barry K.W."/>
            <person name="Haridas S."/>
            <person name="Chen C."/>
            <person name="Bauer D."/>
            <person name="Andreopoulos W."/>
            <person name="Pangilinan J."/>
            <person name="LaButti K."/>
            <person name="Riley R."/>
            <person name="Lipzen A."/>
            <person name="Clum A."/>
            <person name="Drula E."/>
            <person name="Henrissat B."/>
            <person name="Kohler A."/>
            <person name="Grigoriev I.V."/>
            <person name="Martin F.M."/>
            <person name="Hacquard S."/>
        </authorList>
    </citation>
    <scope>NUCLEOTIDE SEQUENCE [LARGE SCALE GENOMIC DNA]</scope>
    <source>
        <strain evidence="1 2">MPI-SDFR-AT-0080</strain>
    </source>
</reference>
<dbReference type="Proteomes" id="UP000774617">
    <property type="component" value="Unassembled WGS sequence"/>
</dbReference>
<accession>A0ABQ8GGT6</accession>
<name>A0ABQ8GGT6_9PEZI</name>
<comment type="caution">
    <text evidence="1">The sequence shown here is derived from an EMBL/GenBank/DDBJ whole genome shotgun (WGS) entry which is preliminary data.</text>
</comment>
<evidence type="ECO:0000313" key="1">
    <source>
        <dbReference type="EMBL" id="KAH7055683.1"/>
    </source>
</evidence>
<dbReference type="EMBL" id="JAGTJR010000008">
    <property type="protein sequence ID" value="KAH7055683.1"/>
    <property type="molecule type" value="Genomic_DNA"/>
</dbReference>
<gene>
    <name evidence="1" type="ORF">B0J12DRAFT_427116</name>
</gene>
<evidence type="ECO:0008006" key="3">
    <source>
        <dbReference type="Google" id="ProtNLM"/>
    </source>
</evidence>
<protein>
    <recommendedName>
        <fullName evidence="3">Secreted protein</fullName>
    </recommendedName>
</protein>
<organism evidence="1 2">
    <name type="scientific">Macrophomina phaseolina</name>
    <dbReference type="NCBI Taxonomy" id="35725"/>
    <lineage>
        <taxon>Eukaryota</taxon>
        <taxon>Fungi</taxon>
        <taxon>Dikarya</taxon>
        <taxon>Ascomycota</taxon>
        <taxon>Pezizomycotina</taxon>
        <taxon>Dothideomycetes</taxon>
        <taxon>Dothideomycetes incertae sedis</taxon>
        <taxon>Botryosphaeriales</taxon>
        <taxon>Botryosphaeriaceae</taxon>
        <taxon>Macrophomina</taxon>
    </lineage>
</organism>